<dbReference type="PANTHER" id="PTHR12223">
    <property type="entry name" value="VESICULAR MANNOSE-BINDING LECTIN"/>
    <property type="match status" value="1"/>
</dbReference>
<evidence type="ECO:0000259" key="7">
    <source>
        <dbReference type="PROSITE" id="PS51328"/>
    </source>
</evidence>
<dbReference type="Proteomes" id="UP001295684">
    <property type="component" value="Unassembled WGS sequence"/>
</dbReference>
<evidence type="ECO:0000256" key="4">
    <source>
        <dbReference type="ARBA" id="ARBA00022989"/>
    </source>
</evidence>
<dbReference type="InterPro" id="IPR013320">
    <property type="entry name" value="ConA-like_dom_sf"/>
</dbReference>
<evidence type="ECO:0000256" key="3">
    <source>
        <dbReference type="ARBA" id="ARBA00022729"/>
    </source>
</evidence>
<feature type="transmembrane region" description="Helical" evidence="6">
    <location>
        <begin position="468"/>
        <end position="486"/>
    </location>
</feature>
<keyword evidence="5 6" id="KW-0472">Membrane</keyword>
<dbReference type="GO" id="GO:0005789">
    <property type="term" value="C:endoplasmic reticulum membrane"/>
    <property type="evidence" value="ECO:0007669"/>
    <property type="project" value="TreeGrafter"/>
</dbReference>
<evidence type="ECO:0000256" key="5">
    <source>
        <dbReference type="ARBA" id="ARBA00023136"/>
    </source>
</evidence>
<dbReference type="InterPro" id="IPR051136">
    <property type="entry name" value="Intracellular_Lectin-GPT"/>
</dbReference>
<dbReference type="PANTHER" id="PTHR12223:SF28">
    <property type="entry name" value="LECTIN, MANNOSE BINDING 1 LIKE"/>
    <property type="match status" value="1"/>
</dbReference>
<keyword evidence="9" id="KW-1185">Reference proteome</keyword>
<protein>
    <recommendedName>
        <fullName evidence="7">L-type lectin-like domain-containing protein</fullName>
    </recommendedName>
</protein>
<dbReference type="InterPro" id="IPR005052">
    <property type="entry name" value="Lectin_leg"/>
</dbReference>
<sequence length="499" mass="57598">MRFTRNTLPLLALFLICGYLYRREQIVRKFSFDVRSKHMPDSYHTFGASAKLRHKIKLIPPVDLRYGGVFLSEEFLSSSFAIDFTFKINSLTENSDGFVFWYTPEIPTFDSRSGRIHGVETNTRGFSIWVHRDQRRRRGTGWRVFAHYDDGKGFPLEKGKILPDNSCTFMLDPTKAPVKMRFEKVASQLKILITDDNAESDNLRSCMNTYISGIPNQGFFGFTSGNANGVLNDIDILKIVVADLEKSSLYLKTQENEPDDVYFSLSDEQEKVYEDDPLSAQDIFHMQRKDGEYSDVGNGINFETTDSQEEVLYKVYEQLYQFNINMKEMIEEARNQLTNPNSRLEETTIPNLMKDLKYTREALDYMAQGINTLDKSMNYIASGKYAEEEAQAQQQARIAPLQEADAVDRLNIKLTELERKFESQKGALEARIVDIKKQTQIHNKEMSNRVKRKADEIGKIATNEESNAFLPILFVSILLLVLFIYVNRKTQQSRKKHIL</sequence>
<dbReference type="AlphaFoldDB" id="A0AAD1XA57"/>
<evidence type="ECO:0000313" key="9">
    <source>
        <dbReference type="Proteomes" id="UP001295684"/>
    </source>
</evidence>
<evidence type="ECO:0000256" key="1">
    <source>
        <dbReference type="ARBA" id="ARBA00004479"/>
    </source>
</evidence>
<dbReference type="Pfam" id="PF03388">
    <property type="entry name" value="Lectin_leg-like"/>
    <property type="match status" value="1"/>
</dbReference>
<proteinExistence type="predicted"/>
<dbReference type="SUPFAM" id="SSF49899">
    <property type="entry name" value="Concanavalin A-like lectins/glucanases"/>
    <property type="match status" value="1"/>
</dbReference>
<keyword evidence="3" id="KW-0732">Signal</keyword>
<dbReference type="GO" id="GO:0005537">
    <property type="term" value="F:D-mannose binding"/>
    <property type="evidence" value="ECO:0007669"/>
    <property type="project" value="TreeGrafter"/>
</dbReference>
<feature type="domain" description="L-type lectin-like" evidence="7">
    <location>
        <begin position="18"/>
        <end position="244"/>
    </location>
</feature>
<evidence type="ECO:0000256" key="6">
    <source>
        <dbReference type="SAM" id="Phobius"/>
    </source>
</evidence>
<dbReference type="Gene3D" id="2.60.120.200">
    <property type="match status" value="1"/>
</dbReference>
<accession>A0AAD1XA57</accession>
<dbReference type="GO" id="GO:0005793">
    <property type="term" value="C:endoplasmic reticulum-Golgi intermediate compartment"/>
    <property type="evidence" value="ECO:0007669"/>
    <property type="project" value="TreeGrafter"/>
</dbReference>
<name>A0AAD1XA57_EUPCR</name>
<evidence type="ECO:0000313" key="8">
    <source>
        <dbReference type="EMBL" id="CAI2366715.1"/>
    </source>
</evidence>
<dbReference type="GO" id="GO:0006888">
    <property type="term" value="P:endoplasmic reticulum to Golgi vesicle-mediated transport"/>
    <property type="evidence" value="ECO:0007669"/>
    <property type="project" value="TreeGrafter"/>
</dbReference>
<evidence type="ECO:0000256" key="2">
    <source>
        <dbReference type="ARBA" id="ARBA00022692"/>
    </source>
</evidence>
<dbReference type="GO" id="GO:0000139">
    <property type="term" value="C:Golgi membrane"/>
    <property type="evidence" value="ECO:0007669"/>
    <property type="project" value="TreeGrafter"/>
</dbReference>
<comment type="subcellular location">
    <subcellularLocation>
        <location evidence="1">Membrane</location>
        <topology evidence="1">Single-pass type I membrane protein</topology>
    </subcellularLocation>
</comment>
<comment type="caution">
    <text evidence="8">The sequence shown here is derived from an EMBL/GenBank/DDBJ whole genome shotgun (WGS) entry which is preliminary data.</text>
</comment>
<gene>
    <name evidence="8" type="ORF">ECRASSUSDP1_LOCUS7988</name>
</gene>
<dbReference type="PROSITE" id="PS51328">
    <property type="entry name" value="L_LECTIN_LIKE"/>
    <property type="match status" value="1"/>
</dbReference>
<organism evidence="8 9">
    <name type="scientific">Euplotes crassus</name>
    <dbReference type="NCBI Taxonomy" id="5936"/>
    <lineage>
        <taxon>Eukaryota</taxon>
        <taxon>Sar</taxon>
        <taxon>Alveolata</taxon>
        <taxon>Ciliophora</taxon>
        <taxon>Intramacronucleata</taxon>
        <taxon>Spirotrichea</taxon>
        <taxon>Hypotrichia</taxon>
        <taxon>Euplotida</taxon>
        <taxon>Euplotidae</taxon>
        <taxon>Moneuplotes</taxon>
    </lineage>
</organism>
<dbReference type="GO" id="GO:0030134">
    <property type="term" value="C:COPII-coated ER to Golgi transport vesicle"/>
    <property type="evidence" value="ECO:0007669"/>
    <property type="project" value="TreeGrafter"/>
</dbReference>
<keyword evidence="4 6" id="KW-1133">Transmembrane helix</keyword>
<keyword evidence="2 6" id="KW-0812">Transmembrane</keyword>
<reference evidence="8" key="1">
    <citation type="submission" date="2023-07" db="EMBL/GenBank/DDBJ databases">
        <authorList>
            <consortium name="AG Swart"/>
            <person name="Singh M."/>
            <person name="Singh A."/>
            <person name="Seah K."/>
            <person name="Emmerich C."/>
        </authorList>
    </citation>
    <scope>NUCLEOTIDE SEQUENCE</scope>
    <source>
        <strain evidence="8">DP1</strain>
    </source>
</reference>
<dbReference type="EMBL" id="CAMPGE010007799">
    <property type="protein sequence ID" value="CAI2366715.1"/>
    <property type="molecule type" value="Genomic_DNA"/>
</dbReference>